<evidence type="ECO:0000256" key="3">
    <source>
        <dbReference type="ARBA" id="ARBA00041148"/>
    </source>
</evidence>
<dbReference type="GO" id="GO:0045900">
    <property type="term" value="P:negative regulation of translational elongation"/>
    <property type="evidence" value="ECO:0007669"/>
    <property type="project" value="TreeGrafter"/>
</dbReference>
<dbReference type="InterPro" id="IPR003489">
    <property type="entry name" value="RHF/RaiA"/>
</dbReference>
<gene>
    <name evidence="4" type="primary">hpf</name>
    <name evidence="6" type="ORF">C7477_11380</name>
</gene>
<comment type="similarity">
    <text evidence="4">Belongs to the HPF/YfiA ribosome-associated protein family. Long HPF subfamily.</text>
</comment>
<sequence length="201" mass="22037">MSLRISGKHMDIGDAFRIRIEERIGEIVGKYFDGGYSGHVTVVKSGSRFSADCMLHLDSGAALQATGEAQDPQLAFDAAADRIETRLRRYKRRLKSHQVANNNSAYDDVIYRVMSPAPEEEDDDDAEVIKDYAPTIVAETSVSLRTMSVASAVVELDLKDSPVLVFRNAGNDQVNIVYRRADGNIGWIDPSAVKGQKVSGS</sequence>
<comment type="subunit">
    <text evidence="4">Interacts with 100S ribosomes.</text>
</comment>
<evidence type="ECO:0000256" key="2">
    <source>
        <dbReference type="ARBA" id="ARBA00038695"/>
    </source>
</evidence>
<comment type="subcellular location">
    <subcellularLocation>
        <location evidence="4">Cytoplasm</location>
    </subcellularLocation>
</comment>
<keyword evidence="1 4" id="KW-0810">Translation regulation</keyword>
<comment type="caution">
    <text evidence="6">The sequence shown here is derived from an EMBL/GenBank/DDBJ whole genome shotgun (WGS) entry which is preliminary data.</text>
</comment>
<comment type="function">
    <text evidence="4">Required for dimerization of active 70S ribosomes into 100S ribosomes in stationary phase; 100S ribosomes are translationally inactive and sometimes present during exponential growth.</text>
</comment>
<organism evidence="6 7">
    <name type="scientific">Phyllobacterium leguminum</name>
    <dbReference type="NCBI Taxonomy" id="314237"/>
    <lineage>
        <taxon>Bacteria</taxon>
        <taxon>Pseudomonadati</taxon>
        <taxon>Pseudomonadota</taxon>
        <taxon>Alphaproteobacteria</taxon>
        <taxon>Hyphomicrobiales</taxon>
        <taxon>Phyllobacteriaceae</taxon>
        <taxon>Phyllobacterium</taxon>
    </lineage>
</organism>
<dbReference type="InterPro" id="IPR036567">
    <property type="entry name" value="RHF-like"/>
</dbReference>
<dbReference type="NCBIfam" id="TIGR00741">
    <property type="entry name" value="yfiA"/>
    <property type="match status" value="1"/>
</dbReference>
<dbReference type="Pfam" id="PF02482">
    <property type="entry name" value="Ribosomal_S30AE"/>
    <property type="match status" value="1"/>
</dbReference>
<evidence type="ECO:0000256" key="4">
    <source>
        <dbReference type="HAMAP-Rule" id="MF_00839"/>
    </source>
</evidence>
<name>A0A318T9Q6_9HYPH</name>
<dbReference type="InterPro" id="IPR038416">
    <property type="entry name" value="Ribosom_S30AE_C_sf"/>
</dbReference>
<evidence type="ECO:0000313" key="6">
    <source>
        <dbReference type="EMBL" id="PYE87458.1"/>
    </source>
</evidence>
<dbReference type="CDD" id="cd00552">
    <property type="entry name" value="RaiA"/>
    <property type="match status" value="1"/>
</dbReference>
<reference evidence="6 7" key="1">
    <citation type="submission" date="2018-06" db="EMBL/GenBank/DDBJ databases">
        <title>Genomic Encyclopedia of Type Strains, Phase III (KMG-III): the genomes of soil and plant-associated and newly described type strains.</title>
        <authorList>
            <person name="Whitman W."/>
        </authorList>
    </citation>
    <scope>NUCLEOTIDE SEQUENCE [LARGE SCALE GENOMIC DNA]</scope>
    <source>
        <strain evidence="6 7">ORS 1419</strain>
    </source>
</reference>
<dbReference type="GO" id="GO:0043024">
    <property type="term" value="F:ribosomal small subunit binding"/>
    <property type="evidence" value="ECO:0007669"/>
    <property type="project" value="TreeGrafter"/>
</dbReference>
<dbReference type="Proteomes" id="UP000247454">
    <property type="component" value="Unassembled WGS sequence"/>
</dbReference>
<dbReference type="GO" id="GO:0022627">
    <property type="term" value="C:cytosolic small ribosomal subunit"/>
    <property type="evidence" value="ECO:0007669"/>
    <property type="project" value="TreeGrafter"/>
</dbReference>
<proteinExistence type="inferred from homology"/>
<dbReference type="EMBL" id="QJTF01000013">
    <property type="protein sequence ID" value="PYE87458.1"/>
    <property type="molecule type" value="Genomic_DNA"/>
</dbReference>
<evidence type="ECO:0000313" key="7">
    <source>
        <dbReference type="Proteomes" id="UP000247454"/>
    </source>
</evidence>
<evidence type="ECO:0000256" key="1">
    <source>
        <dbReference type="ARBA" id="ARBA00022845"/>
    </source>
</evidence>
<dbReference type="InterPro" id="IPR032528">
    <property type="entry name" value="Ribosom_S30AE_C"/>
</dbReference>
<comment type="subunit">
    <text evidence="2">Associates exclusively with 100S ribosomes, which are dimers of 70S ribosomes.</text>
</comment>
<dbReference type="HAMAP" id="MF_00839">
    <property type="entry name" value="HPF"/>
    <property type="match status" value="1"/>
</dbReference>
<dbReference type="RefSeq" id="WP_110752402.1">
    <property type="nucleotide sequence ID" value="NZ_QJTF01000013.1"/>
</dbReference>
<dbReference type="Pfam" id="PF16321">
    <property type="entry name" value="Ribosom_S30AE_C"/>
    <property type="match status" value="1"/>
</dbReference>
<accession>A0A318T9Q6</accession>
<dbReference type="AlphaFoldDB" id="A0A318T9Q6"/>
<keyword evidence="7" id="KW-1185">Reference proteome</keyword>
<dbReference type="PANTHER" id="PTHR33231">
    <property type="entry name" value="30S RIBOSOMAL PROTEIN"/>
    <property type="match status" value="1"/>
</dbReference>
<evidence type="ECO:0000259" key="5">
    <source>
        <dbReference type="Pfam" id="PF16321"/>
    </source>
</evidence>
<dbReference type="Gene3D" id="3.30.160.100">
    <property type="entry name" value="Ribosome hibernation promotion factor-like"/>
    <property type="match status" value="1"/>
</dbReference>
<dbReference type="InterPro" id="IPR050574">
    <property type="entry name" value="HPF/YfiA_ribosome-assoc"/>
</dbReference>
<protein>
    <recommendedName>
        <fullName evidence="3 4">Ribosome hibernation promoting factor</fullName>
        <shortName evidence="4">HPF</shortName>
    </recommendedName>
</protein>
<keyword evidence="6" id="KW-0689">Ribosomal protein</keyword>
<feature type="domain" description="Sigma 54 modulation/S30EA ribosomal protein C-terminal" evidence="5">
    <location>
        <begin position="133"/>
        <end position="186"/>
    </location>
</feature>
<dbReference type="PANTHER" id="PTHR33231:SF1">
    <property type="entry name" value="30S RIBOSOMAL PROTEIN"/>
    <property type="match status" value="1"/>
</dbReference>
<dbReference type="OrthoDB" id="9794975at2"/>
<keyword evidence="6" id="KW-0687">Ribonucleoprotein</keyword>
<dbReference type="InterPro" id="IPR034694">
    <property type="entry name" value="HPF_long/plastid"/>
</dbReference>
<dbReference type="SUPFAM" id="SSF69754">
    <property type="entry name" value="Ribosome binding protein Y (YfiA homologue)"/>
    <property type="match status" value="1"/>
</dbReference>
<dbReference type="Gene3D" id="3.30.505.50">
    <property type="entry name" value="Sigma 54 modulation/S30EA ribosomal protein, C-terminal domain"/>
    <property type="match status" value="1"/>
</dbReference>
<keyword evidence="4" id="KW-0963">Cytoplasm</keyword>